<feature type="repeat" description="WD" evidence="1">
    <location>
        <begin position="14"/>
        <end position="55"/>
    </location>
</feature>
<dbReference type="GeneID" id="64637084"/>
<evidence type="ECO:0000256" key="2">
    <source>
        <dbReference type="SAM" id="MobiDB-lite"/>
    </source>
</evidence>
<organism evidence="3 4">
    <name type="scientific">Suillus subaureus</name>
    <dbReference type="NCBI Taxonomy" id="48587"/>
    <lineage>
        <taxon>Eukaryota</taxon>
        <taxon>Fungi</taxon>
        <taxon>Dikarya</taxon>
        <taxon>Basidiomycota</taxon>
        <taxon>Agaricomycotina</taxon>
        <taxon>Agaricomycetes</taxon>
        <taxon>Agaricomycetidae</taxon>
        <taxon>Boletales</taxon>
        <taxon>Suillineae</taxon>
        <taxon>Suillaceae</taxon>
        <taxon>Suillus</taxon>
    </lineage>
</organism>
<dbReference type="InterPro" id="IPR011044">
    <property type="entry name" value="Quino_amine_DH_bsu"/>
</dbReference>
<dbReference type="InterPro" id="IPR015943">
    <property type="entry name" value="WD40/YVTN_repeat-like_dom_sf"/>
</dbReference>
<dbReference type="PROSITE" id="PS50294">
    <property type="entry name" value="WD_REPEATS_REGION"/>
    <property type="match status" value="1"/>
</dbReference>
<dbReference type="AlphaFoldDB" id="A0A9P7E806"/>
<feature type="region of interest" description="Disordered" evidence="2">
    <location>
        <begin position="103"/>
        <end position="148"/>
    </location>
</feature>
<name>A0A9P7E806_9AGAM</name>
<dbReference type="PROSITE" id="PS50082">
    <property type="entry name" value="WD_REPEATS_2"/>
    <property type="match status" value="1"/>
</dbReference>
<dbReference type="Pfam" id="PF00400">
    <property type="entry name" value="WD40"/>
    <property type="match status" value="1"/>
</dbReference>
<dbReference type="SMART" id="SM00320">
    <property type="entry name" value="WD40"/>
    <property type="match status" value="1"/>
</dbReference>
<reference evidence="3" key="1">
    <citation type="journal article" date="2020" name="New Phytol.">
        <title>Comparative genomics reveals dynamic genome evolution in host specialist ectomycorrhizal fungi.</title>
        <authorList>
            <person name="Lofgren L.A."/>
            <person name="Nguyen N.H."/>
            <person name="Vilgalys R."/>
            <person name="Ruytinx J."/>
            <person name="Liao H.L."/>
            <person name="Branco S."/>
            <person name="Kuo A."/>
            <person name="LaButti K."/>
            <person name="Lipzen A."/>
            <person name="Andreopoulos W."/>
            <person name="Pangilinan J."/>
            <person name="Riley R."/>
            <person name="Hundley H."/>
            <person name="Na H."/>
            <person name="Barry K."/>
            <person name="Grigoriev I.V."/>
            <person name="Stajich J.E."/>
            <person name="Kennedy P.G."/>
        </authorList>
    </citation>
    <scope>NUCLEOTIDE SEQUENCE</scope>
    <source>
        <strain evidence="3">MN1</strain>
    </source>
</reference>
<dbReference type="RefSeq" id="XP_041191613.1">
    <property type="nucleotide sequence ID" value="XM_041343068.1"/>
</dbReference>
<comment type="caution">
    <text evidence="3">The sequence shown here is derived from an EMBL/GenBank/DDBJ whole genome shotgun (WGS) entry which is preliminary data.</text>
</comment>
<dbReference type="OrthoDB" id="2687017at2759"/>
<feature type="region of interest" description="Disordered" evidence="2">
    <location>
        <begin position="251"/>
        <end position="278"/>
    </location>
</feature>
<evidence type="ECO:0000313" key="4">
    <source>
        <dbReference type="Proteomes" id="UP000807769"/>
    </source>
</evidence>
<feature type="compositionally biased region" description="Basic and acidic residues" evidence="2">
    <location>
        <begin position="167"/>
        <end position="176"/>
    </location>
</feature>
<feature type="region of interest" description="Disordered" evidence="2">
    <location>
        <begin position="164"/>
        <end position="210"/>
    </location>
</feature>
<evidence type="ECO:0000313" key="3">
    <source>
        <dbReference type="EMBL" id="KAG1813977.1"/>
    </source>
</evidence>
<dbReference type="InterPro" id="IPR001680">
    <property type="entry name" value="WD40_rpt"/>
</dbReference>
<accession>A0A9P7E806</accession>
<dbReference type="Proteomes" id="UP000807769">
    <property type="component" value="Unassembled WGS sequence"/>
</dbReference>
<keyword evidence="1" id="KW-0853">WD repeat</keyword>
<protein>
    <submittedName>
        <fullName evidence="3">Uncharacterized protein</fullName>
    </submittedName>
</protein>
<evidence type="ECO:0000256" key="1">
    <source>
        <dbReference type="PROSITE-ProRule" id="PRU00221"/>
    </source>
</evidence>
<feature type="compositionally biased region" description="Polar residues" evidence="2">
    <location>
        <begin position="194"/>
        <end position="210"/>
    </location>
</feature>
<gene>
    <name evidence="3" type="ORF">BJ212DRAFT_386335</name>
</gene>
<dbReference type="EMBL" id="JABBWG010000022">
    <property type="protein sequence ID" value="KAG1813977.1"/>
    <property type="molecule type" value="Genomic_DNA"/>
</dbReference>
<dbReference type="Gene3D" id="2.130.10.10">
    <property type="entry name" value="YVTN repeat-like/Quinoprotein amine dehydrogenase"/>
    <property type="match status" value="1"/>
</dbReference>
<dbReference type="SUPFAM" id="SSF50969">
    <property type="entry name" value="YVTN repeat-like/Quinoprotein amine dehydrogenase"/>
    <property type="match status" value="1"/>
</dbReference>
<proteinExistence type="predicted"/>
<sequence length="299" mass="32625">MSLTRPRSRRRAPLKGHTIVISGLALSSDCALLASSSYDRTIKLWAFKSRQLLASFDVESPHALVLSPDSRQLAYTLMNNGNIYICNIPAGILASIGLAEESQSSTSKSKRSRHPDLLNSDATRRPMRRKPVITSVVSPIPRPLPTRDPHTFLPFLRKLLPSSSRMDATHTDKPRNLLDFPATSPLPRPPIQPDENSQPIPAPPTSQSSAINTSATLKSSLHRLPTWRPLQTDHASPAIVDVPLAPGKLRYATAGAPGDDDDLIRDEDYVSPPPSPNLGSRARIVNAGQHGSGRFCFCF</sequence>
<keyword evidence="4" id="KW-1185">Reference proteome</keyword>